<organism evidence="8 9">
    <name type="scientific">Pedobacter steynii</name>
    <dbReference type="NCBI Taxonomy" id="430522"/>
    <lineage>
        <taxon>Bacteria</taxon>
        <taxon>Pseudomonadati</taxon>
        <taxon>Bacteroidota</taxon>
        <taxon>Sphingobacteriia</taxon>
        <taxon>Sphingobacteriales</taxon>
        <taxon>Sphingobacteriaceae</taxon>
        <taxon>Pedobacter</taxon>
    </lineage>
</organism>
<dbReference type="EMBL" id="CP017141">
    <property type="protein sequence ID" value="AOM79656.1"/>
    <property type="molecule type" value="Genomic_DNA"/>
</dbReference>
<dbReference type="KEGG" id="psty:BFS30_22355"/>
<dbReference type="Gene3D" id="3.90.25.10">
    <property type="entry name" value="UDP-galactose 4-epimerase, domain 1"/>
    <property type="match status" value="1"/>
</dbReference>
<dbReference type="SUPFAM" id="SSF51735">
    <property type="entry name" value="NAD(P)-binding Rossmann-fold domains"/>
    <property type="match status" value="1"/>
</dbReference>
<protein>
    <recommendedName>
        <fullName evidence="4 6">dTDP-4-dehydrorhamnose reductase</fullName>
        <ecNumber evidence="3 6">1.1.1.133</ecNumber>
    </recommendedName>
</protein>
<dbReference type="EC" id="1.1.1.133" evidence="3 6"/>
<dbReference type="OrthoDB" id="9803892at2"/>
<dbReference type="RefSeq" id="WP_069381318.1">
    <property type="nucleotide sequence ID" value="NZ_CP017141.1"/>
</dbReference>
<dbReference type="GO" id="GO:0008831">
    <property type="term" value="F:dTDP-4-dehydrorhamnose reductase activity"/>
    <property type="evidence" value="ECO:0007669"/>
    <property type="project" value="UniProtKB-EC"/>
</dbReference>
<dbReference type="PANTHER" id="PTHR10491">
    <property type="entry name" value="DTDP-4-DEHYDRORHAMNOSE REDUCTASE"/>
    <property type="match status" value="1"/>
</dbReference>
<sequence length="698" mass="78568">MEVWGGIECSVNRVGENYFDQLEYDSLYDRPELLTQIIGLGVKTLRFPILWENNRPDNNNEPNWVVEKHLELLKHHKINVIAGLVHHGSGPRYAPILSDDFAEQLAQYARMVAVKFPWINDYTPVNEPLTTARFCGLYSLWHPHHNESMAFLKILINQCRATILAMQAIREVNPKARLIFTEDLTKIHGTQELEAQTLFENHRRWLSIDLLCGKVDSTHPLWGYLIEQGIQKDQLSFFNENAMPPDLLGFNYYVTSERFLDHKFNNHPPWTHGGNGQKMYADIEAVRHSDAKVAGLAALMREAWQRYGLPMAITEAHLCCGREDQLRWLKSIWDDCTILNAEGINVIAITFWALFGAYGWDKLLTKKQGTYESGAFDLSSGRPRPTAIAKFISTLAHGQVYQSAVINGRGWWQTKLPPSSDVRPILIIGGSGTLGSGIYKICSERNIPAIAPKSNELDITDLRQIKNAIANYRPWAIINAAGYVNVDIAEQEVENCLLTNTIGPVNLAEVCENQNIQLMSFSTDLVFDGSKPAAYMENDPVKPLNIYGLSKAEAEKQVLSIYPSALIVRTSSFFGPWDRHNFVAVVLENLRKGKEFSAMDDVVMTATYIPHLVNAAMNLLIDEESGIWHLTNNGALSWYELAVSVAERGGYDSTRILRISQQNSKLPALRPANSAIESSRGKHLPTLEIGLDEYFASV</sequence>
<accession>A0A1D7QLV8</accession>
<evidence type="ECO:0000256" key="4">
    <source>
        <dbReference type="ARBA" id="ARBA00017099"/>
    </source>
</evidence>
<dbReference type="GO" id="GO:0004553">
    <property type="term" value="F:hydrolase activity, hydrolyzing O-glycosyl compounds"/>
    <property type="evidence" value="ECO:0007669"/>
    <property type="project" value="InterPro"/>
</dbReference>
<dbReference type="InterPro" id="IPR017853">
    <property type="entry name" value="GH"/>
</dbReference>
<comment type="similarity">
    <text evidence="2 6">Belongs to the dTDP-4-dehydrorhamnose reductase family.</text>
</comment>
<dbReference type="PANTHER" id="PTHR10491:SF4">
    <property type="entry name" value="METHIONINE ADENOSYLTRANSFERASE 2 SUBUNIT BETA"/>
    <property type="match status" value="1"/>
</dbReference>
<keyword evidence="6" id="KW-0560">Oxidoreductase</keyword>
<dbReference type="Gene3D" id="3.40.50.720">
    <property type="entry name" value="NAD(P)-binding Rossmann-like Domain"/>
    <property type="match status" value="1"/>
</dbReference>
<dbReference type="GO" id="GO:0019305">
    <property type="term" value="P:dTDP-rhamnose biosynthetic process"/>
    <property type="evidence" value="ECO:0007669"/>
    <property type="project" value="UniProtKB-UniPathway"/>
</dbReference>
<gene>
    <name evidence="8" type="ORF">BFS30_22355</name>
</gene>
<dbReference type="SUPFAM" id="SSF51445">
    <property type="entry name" value="(Trans)glycosidases"/>
    <property type="match status" value="1"/>
</dbReference>
<dbReference type="InterPro" id="IPR005913">
    <property type="entry name" value="dTDP_dehydrorham_reduct"/>
</dbReference>
<evidence type="ECO:0000256" key="6">
    <source>
        <dbReference type="RuleBase" id="RU364082"/>
    </source>
</evidence>
<proteinExistence type="inferred from homology"/>
<dbReference type="GO" id="GO:0005975">
    <property type="term" value="P:carbohydrate metabolic process"/>
    <property type="evidence" value="ECO:0007669"/>
    <property type="project" value="InterPro"/>
</dbReference>
<comment type="catalytic activity">
    <reaction evidence="5">
        <text>dTDP-beta-L-rhamnose + NADP(+) = dTDP-4-dehydro-beta-L-rhamnose + NADPH + H(+)</text>
        <dbReference type="Rhea" id="RHEA:21796"/>
        <dbReference type="ChEBI" id="CHEBI:15378"/>
        <dbReference type="ChEBI" id="CHEBI:57510"/>
        <dbReference type="ChEBI" id="CHEBI:57783"/>
        <dbReference type="ChEBI" id="CHEBI:58349"/>
        <dbReference type="ChEBI" id="CHEBI:62830"/>
        <dbReference type="EC" id="1.1.1.133"/>
    </reaction>
</comment>
<evidence type="ECO:0000256" key="2">
    <source>
        <dbReference type="ARBA" id="ARBA00010944"/>
    </source>
</evidence>
<evidence type="ECO:0000259" key="7">
    <source>
        <dbReference type="Pfam" id="PF04321"/>
    </source>
</evidence>
<feature type="domain" description="RmlD-like substrate binding" evidence="7">
    <location>
        <begin position="425"/>
        <end position="683"/>
    </location>
</feature>
<evidence type="ECO:0000313" key="9">
    <source>
        <dbReference type="Proteomes" id="UP000094313"/>
    </source>
</evidence>
<dbReference type="UniPathway" id="UPA00124"/>
<dbReference type="Gene3D" id="3.20.20.80">
    <property type="entry name" value="Glycosidases"/>
    <property type="match status" value="1"/>
</dbReference>
<reference evidence="8 9" key="1">
    <citation type="submission" date="2016-08" db="EMBL/GenBank/DDBJ databases">
        <authorList>
            <person name="Seilhamer J.J."/>
        </authorList>
    </citation>
    <scope>NUCLEOTIDE SEQUENCE [LARGE SCALE GENOMIC DNA]</scope>
    <source>
        <strain evidence="8 9">DX4</strain>
    </source>
</reference>
<name>A0A1D7QLV8_9SPHI</name>
<keyword evidence="9" id="KW-1185">Reference proteome</keyword>
<evidence type="ECO:0000256" key="1">
    <source>
        <dbReference type="ARBA" id="ARBA00004781"/>
    </source>
</evidence>
<evidence type="ECO:0000313" key="8">
    <source>
        <dbReference type="EMBL" id="AOM79656.1"/>
    </source>
</evidence>
<dbReference type="InterPro" id="IPR036291">
    <property type="entry name" value="NAD(P)-bd_dom_sf"/>
</dbReference>
<evidence type="ECO:0000256" key="5">
    <source>
        <dbReference type="ARBA" id="ARBA00048200"/>
    </source>
</evidence>
<comment type="function">
    <text evidence="6">Catalyzes the reduction of dTDP-6-deoxy-L-lyxo-4-hexulose to yield dTDP-L-rhamnose.</text>
</comment>
<keyword evidence="6" id="KW-0521">NADP</keyword>
<dbReference type="CDD" id="cd05254">
    <property type="entry name" value="dTDP_HR_like_SDR_e"/>
    <property type="match status" value="1"/>
</dbReference>
<dbReference type="Proteomes" id="UP000094313">
    <property type="component" value="Chromosome"/>
</dbReference>
<comment type="pathway">
    <text evidence="1 6">Carbohydrate biosynthesis; dTDP-L-rhamnose biosynthesis.</text>
</comment>
<dbReference type="InterPro" id="IPR029903">
    <property type="entry name" value="RmlD-like-bd"/>
</dbReference>
<dbReference type="AlphaFoldDB" id="A0A1D7QLV8"/>
<dbReference type="Pfam" id="PF04321">
    <property type="entry name" value="RmlD_sub_bind"/>
    <property type="match status" value="1"/>
</dbReference>
<evidence type="ECO:0000256" key="3">
    <source>
        <dbReference type="ARBA" id="ARBA00012929"/>
    </source>
</evidence>